<dbReference type="GO" id="GO:0005576">
    <property type="term" value="C:extracellular region"/>
    <property type="evidence" value="ECO:0007669"/>
    <property type="project" value="UniProtKB-SubCell"/>
</dbReference>
<dbReference type="PROSITE" id="PS00141">
    <property type="entry name" value="ASP_PROTEASE"/>
    <property type="match status" value="1"/>
</dbReference>
<dbReference type="InterPro" id="IPR001969">
    <property type="entry name" value="Aspartic_peptidase_AS"/>
</dbReference>
<evidence type="ECO:0000256" key="2">
    <source>
        <dbReference type="ARBA" id="ARBA00007447"/>
    </source>
</evidence>
<feature type="signal peptide" evidence="13">
    <location>
        <begin position="1"/>
        <end position="22"/>
    </location>
</feature>
<comment type="caution">
    <text evidence="15">The sequence shown here is derived from an EMBL/GenBank/DDBJ whole genome shotgun (WGS) entry which is preliminary data.</text>
</comment>
<evidence type="ECO:0000256" key="4">
    <source>
        <dbReference type="ARBA" id="ARBA00022670"/>
    </source>
</evidence>
<dbReference type="InterPro" id="IPR001461">
    <property type="entry name" value="Aspartic_peptidase_A1"/>
</dbReference>
<keyword evidence="7 12" id="KW-0378">Hydrolase</keyword>
<feature type="domain" description="Peptidase A1" evidence="14">
    <location>
        <begin position="94"/>
        <end position="401"/>
    </location>
</feature>
<keyword evidence="11" id="KW-1015">Disulfide bond</keyword>
<evidence type="ECO:0000256" key="6">
    <source>
        <dbReference type="ARBA" id="ARBA00022750"/>
    </source>
</evidence>
<accession>A0A8K0WVB4</accession>
<protein>
    <submittedName>
        <fullName evidence="15">Penicillopepsin</fullName>
    </submittedName>
</protein>
<dbReference type="InterPro" id="IPR034163">
    <property type="entry name" value="Aspergillopepsin-like_cat_dom"/>
</dbReference>
<name>A0A8K0WVB4_9HYPO</name>
<evidence type="ECO:0000256" key="5">
    <source>
        <dbReference type="ARBA" id="ARBA00022729"/>
    </source>
</evidence>
<proteinExistence type="inferred from homology"/>
<keyword evidence="3" id="KW-0964">Secreted</keyword>
<evidence type="ECO:0000259" key="14">
    <source>
        <dbReference type="PROSITE" id="PS51767"/>
    </source>
</evidence>
<evidence type="ECO:0000256" key="1">
    <source>
        <dbReference type="ARBA" id="ARBA00004613"/>
    </source>
</evidence>
<dbReference type="CDD" id="cd06097">
    <property type="entry name" value="Aspergillopepsin_like"/>
    <property type="match status" value="1"/>
</dbReference>
<evidence type="ECO:0000256" key="3">
    <source>
        <dbReference type="ARBA" id="ARBA00022525"/>
    </source>
</evidence>
<keyword evidence="6 12" id="KW-0064">Aspartyl protease</keyword>
<dbReference type="EMBL" id="JAGPNK010000003">
    <property type="protein sequence ID" value="KAH7324888.1"/>
    <property type="molecule type" value="Genomic_DNA"/>
</dbReference>
<dbReference type="AlphaFoldDB" id="A0A8K0WVB4"/>
<reference evidence="15" key="1">
    <citation type="journal article" date="2021" name="Nat. Commun.">
        <title>Genetic determinants of endophytism in the Arabidopsis root mycobiome.</title>
        <authorList>
            <person name="Mesny F."/>
            <person name="Miyauchi S."/>
            <person name="Thiergart T."/>
            <person name="Pickel B."/>
            <person name="Atanasova L."/>
            <person name="Karlsson M."/>
            <person name="Huettel B."/>
            <person name="Barry K.W."/>
            <person name="Haridas S."/>
            <person name="Chen C."/>
            <person name="Bauer D."/>
            <person name="Andreopoulos W."/>
            <person name="Pangilinan J."/>
            <person name="LaButti K."/>
            <person name="Riley R."/>
            <person name="Lipzen A."/>
            <person name="Clum A."/>
            <person name="Drula E."/>
            <person name="Henrissat B."/>
            <person name="Kohler A."/>
            <person name="Grigoriev I.V."/>
            <person name="Martin F.M."/>
            <person name="Hacquard S."/>
        </authorList>
    </citation>
    <scope>NUCLEOTIDE SEQUENCE</scope>
    <source>
        <strain evidence="15">MPI-CAGE-CH-0235</strain>
    </source>
</reference>
<organism evidence="15 16">
    <name type="scientific">Stachybotrys elegans</name>
    <dbReference type="NCBI Taxonomy" id="80388"/>
    <lineage>
        <taxon>Eukaryota</taxon>
        <taxon>Fungi</taxon>
        <taxon>Dikarya</taxon>
        <taxon>Ascomycota</taxon>
        <taxon>Pezizomycotina</taxon>
        <taxon>Sordariomycetes</taxon>
        <taxon>Hypocreomycetidae</taxon>
        <taxon>Hypocreales</taxon>
        <taxon>Stachybotryaceae</taxon>
        <taxon>Stachybotrys</taxon>
    </lineage>
</organism>
<keyword evidence="9" id="KW-0325">Glycoprotein</keyword>
<feature type="active site" evidence="10">
    <location>
        <position position="110"/>
    </location>
</feature>
<evidence type="ECO:0000256" key="10">
    <source>
        <dbReference type="PIRSR" id="PIRSR601461-1"/>
    </source>
</evidence>
<evidence type="ECO:0000313" key="16">
    <source>
        <dbReference type="Proteomes" id="UP000813444"/>
    </source>
</evidence>
<dbReference type="PANTHER" id="PTHR47966">
    <property type="entry name" value="BETA-SITE APP-CLEAVING ENZYME, ISOFORM A-RELATED"/>
    <property type="match status" value="1"/>
</dbReference>
<dbReference type="PRINTS" id="PR00792">
    <property type="entry name" value="PEPSIN"/>
</dbReference>
<feature type="active site" evidence="10">
    <location>
        <position position="295"/>
    </location>
</feature>
<dbReference type="Proteomes" id="UP000813444">
    <property type="component" value="Unassembled WGS sequence"/>
</dbReference>
<evidence type="ECO:0000256" key="8">
    <source>
        <dbReference type="ARBA" id="ARBA00023145"/>
    </source>
</evidence>
<evidence type="ECO:0000256" key="13">
    <source>
        <dbReference type="SAM" id="SignalP"/>
    </source>
</evidence>
<dbReference type="PROSITE" id="PS51767">
    <property type="entry name" value="PEPTIDASE_A1"/>
    <property type="match status" value="1"/>
</dbReference>
<keyword evidence="16" id="KW-1185">Reference proteome</keyword>
<evidence type="ECO:0000256" key="9">
    <source>
        <dbReference type="ARBA" id="ARBA00023180"/>
    </source>
</evidence>
<comment type="subcellular location">
    <subcellularLocation>
        <location evidence="1">Secreted</location>
    </subcellularLocation>
</comment>
<keyword evidence="5 13" id="KW-0732">Signal</keyword>
<keyword evidence="8" id="KW-0865">Zymogen</keyword>
<keyword evidence="4 12" id="KW-0645">Protease</keyword>
<dbReference type="InterPro" id="IPR021109">
    <property type="entry name" value="Peptidase_aspartic_dom_sf"/>
</dbReference>
<comment type="similarity">
    <text evidence="2 12">Belongs to the peptidase A1 family.</text>
</comment>
<dbReference type="InterPro" id="IPR033121">
    <property type="entry name" value="PEPTIDASE_A1"/>
</dbReference>
<dbReference type="OrthoDB" id="2747330at2759"/>
<dbReference type="GO" id="GO:0006508">
    <property type="term" value="P:proteolysis"/>
    <property type="evidence" value="ECO:0007669"/>
    <property type="project" value="UniProtKB-KW"/>
</dbReference>
<evidence type="ECO:0000313" key="15">
    <source>
        <dbReference type="EMBL" id="KAH7324888.1"/>
    </source>
</evidence>
<dbReference type="GO" id="GO:0004190">
    <property type="term" value="F:aspartic-type endopeptidase activity"/>
    <property type="evidence" value="ECO:0007669"/>
    <property type="project" value="UniProtKB-KW"/>
</dbReference>
<dbReference type="PANTHER" id="PTHR47966:SF23">
    <property type="entry name" value="ASPARTIC ENDOPEPTIDASE, PUTATIVE (AFU_ORTHOLOGUE AFUA_2G15950)-RELATED"/>
    <property type="match status" value="1"/>
</dbReference>
<dbReference type="SUPFAM" id="SSF50630">
    <property type="entry name" value="Acid proteases"/>
    <property type="match status" value="1"/>
</dbReference>
<feature type="chain" id="PRO_5035421655" evidence="13">
    <location>
        <begin position="23"/>
        <end position="404"/>
    </location>
</feature>
<feature type="disulfide bond" evidence="11">
    <location>
        <begin position="331"/>
        <end position="364"/>
    </location>
</feature>
<sequence>MLPRYFLCAIWLYLLPLSSALAIEKRSTSHKITRVPNDNFTGRSGRLAVRKTLQKYDMLPDEPVASPCRRRVARRAAGKTAAVEAVPTTDDVQYLSPVTIGDQTLNLAFDTGSSDLWVFSTLLDSKSQDGHDVYDPDASKTYSAIQGSTFDIRYGDKSGASGIVGTDTVNVGGIAKQQAIEVATQVSTQFAADKSNSGLLGLGFSKLNKVKPQRQATFFENIMPDLPEPVFTVDLRKNTTGTIEFGAIDRSRFQGDMQWAQVNPTKGYWQVGSESFAVGDGPVIPATSGGQAVIDTGTTIILADPAIVEGYYSQVQGARKDDEEGGYVFPCVQDMPDLSLAIGTSMARVAGEDLRYEDLGNGNCYGGLQPSPHRGLGVYGDIFFQSQFVAFNGGNMSIGIAPHA</sequence>
<dbReference type="Pfam" id="PF00026">
    <property type="entry name" value="Asp"/>
    <property type="match status" value="1"/>
</dbReference>
<evidence type="ECO:0000256" key="7">
    <source>
        <dbReference type="ARBA" id="ARBA00022801"/>
    </source>
</evidence>
<dbReference type="FunFam" id="2.40.70.10:FF:000026">
    <property type="entry name" value="Endothiapepsin"/>
    <property type="match status" value="1"/>
</dbReference>
<gene>
    <name evidence="15" type="ORF">B0I35DRAFT_476096</name>
</gene>
<evidence type="ECO:0000256" key="11">
    <source>
        <dbReference type="PIRSR" id="PIRSR601461-2"/>
    </source>
</evidence>
<evidence type="ECO:0000256" key="12">
    <source>
        <dbReference type="RuleBase" id="RU000454"/>
    </source>
</evidence>
<dbReference type="Gene3D" id="2.40.70.10">
    <property type="entry name" value="Acid Proteases"/>
    <property type="match status" value="2"/>
</dbReference>